<dbReference type="UniPathway" id="UPA00078">
    <property type="reaction ID" value="UER00161"/>
</dbReference>
<comment type="catalytic activity">
    <reaction evidence="1">
        <text>(7R,8S)-7,8-diammoniononanoate + CO2 + ATP = (4R,5S)-dethiobiotin + ADP + phosphate + 3 H(+)</text>
        <dbReference type="Rhea" id="RHEA:15805"/>
        <dbReference type="ChEBI" id="CHEBI:15378"/>
        <dbReference type="ChEBI" id="CHEBI:16526"/>
        <dbReference type="ChEBI" id="CHEBI:30616"/>
        <dbReference type="ChEBI" id="CHEBI:43474"/>
        <dbReference type="ChEBI" id="CHEBI:149469"/>
        <dbReference type="ChEBI" id="CHEBI:149473"/>
        <dbReference type="ChEBI" id="CHEBI:456216"/>
        <dbReference type="EC" id="6.3.3.3"/>
    </reaction>
</comment>
<evidence type="ECO:0000256" key="1">
    <source>
        <dbReference type="HAMAP-Rule" id="MF_00336"/>
    </source>
</evidence>
<feature type="binding site" evidence="1">
    <location>
        <position position="110"/>
    </location>
    <ligand>
        <name>Mg(2+)</name>
        <dbReference type="ChEBI" id="CHEBI:18420"/>
    </ligand>
</feature>
<dbReference type="GO" id="GO:0005829">
    <property type="term" value="C:cytosol"/>
    <property type="evidence" value="ECO:0007669"/>
    <property type="project" value="TreeGrafter"/>
</dbReference>
<dbReference type="PIRSF" id="PIRSF006755">
    <property type="entry name" value="DTB_synth"/>
    <property type="match status" value="1"/>
</dbReference>
<comment type="pathway">
    <text evidence="1">Cofactor biosynthesis; biotin biosynthesis; biotin from 7,8-diaminononanoate: step 1/2.</text>
</comment>
<dbReference type="CDD" id="cd03109">
    <property type="entry name" value="DTBS"/>
    <property type="match status" value="1"/>
</dbReference>
<feature type="active site" evidence="1">
    <location>
        <position position="38"/>
    </location>
</feature>
<dbReference type="InterPro" id="IPR004472">
    <property type="entry name" value="DTB_synth_BioD"/>
</dbReference>
<comment type="caution">
    <text evidence="1">Lacks conserved residue(s) required for the propagation of feature annotation.</text>
</comment>
<keyword evidence="1" id="KW-0547">Nucleotide-binding</keyword>
<comment type="caution">
    <text evidence="2">The sequence shown here is derived from an EMBL/GenBank/DDBJ whole genome shotgun (WGS) entry which is preliminary data.</text>
</comment>
<feature type="binding site" evidence="1">
    <location>
        <position position="17"/>
    </location>
    <ligand>
        <name>Mg(2+)</name>
        <dbReference type="ChEBI" id="CHEBI:18420"/>
    </ligand>
</feature>
<name>A0A8J3U0B3_9ACTN</name>
<gene>
    <name evidence="1 2" type="primary">bioD</name>
    <name evidence="2" type="ORF">Pmi06nite_79990</name>
</gene>
<dbReference type="GO" id="GO:0005524">
    <property type="term" value="F:ATP binding"/>
    <property type="evidence" value="ECO:0007669"/>
    <property type="project" value="UniProtKB-UniRule"/>
</dbReference>
<comment type="cofactor">
    <cofactor evidence="1">
        <name>Mg(2+)</name>
        <dbReference type="ChEBI" id="CHEBI:18420"/>
    </cofactor>
</comment>
<dbReference type="PANTHER" id="PTHR43210:SF5">
    <property type="entry name" value="DETHIOBIOTIN SYNTHETASE"/>
    <property type="match status" value="1"/>
</dbReference>
<feature type="binding site" evidence="1">
    <location>
        <begin position="110"/>
        <end position="113"/>
    </location>
    <ligand>
        <name>ATP</name>
        <dbReference type="ChEBI" id="CHEBI:30616"/>
    </ligand>
</feature>
<feature type="binding site" evidence="1">
    <location>
        <begin position="171"/>
        <end position="172"/>
    </location>
    <ligand>
        <name>ATP</name>
        <dbReference type="ChEBI" id="CHEBI:30616"/>
    </ligand>
</feature>
<comment type="subunit">
    <text evidence="1">Homodimer.</text>
</comment>
<comment type="similarity">
    <text evidence="1">Belongs to the dethiobiotin synthetase family.</text>
</comment>
<dbReference type="HAMAP" id="MF_00336">
    <property type="entry name" value="BioD"/>
    <property type="match status" value="1"/>
</dbReference>
<dbReference type="Proteomes" id="UP000650628">
    <property type="component" value="Unassembled WGS sequence"/>
</dbReference>
<keyword evidence="1" id="KW-0460">Magnesium</keyword>
<feature type="binding site" evidence="1">
    <location>
        <begin position="13"/>
        <end position="18"/>
    </location>
    <ligand>
        <name>ATP</name>
        <dbReference type="ChEBI" id="CHEBI:30616"/>
    </ligand>
</feature>
<dbReference type="Pfam" id="PF13500">
    <property type="entry name" value="AAA_26"/>
    <property type="match status" value="1"/>
</dbReference>
<dbReference type="SUPFAM" id="SSF52540">
    <property type="entry name" value="P-loop containing nucleoside triphosphate hydrolases"/>
    <property type="match status" value="1"/>
</dbReference>
<proteinExistence type="inferred from homology"/>
<protein>
    <recommendedName>
        <fullName evidence="1">ATP-dependent dethiobiotin synthetase BioD</fullName>
        <ecNumber evidence="1">6.3.3.3</ecNumber>
    </recommendedName>
    <alternativeName>
        <fullName evidence="1">DTB synthetase</fullName>
        <shortName evidence="1">DTBS</shortName>
    </alternativeName>
    <alternativeName>
        <fullName evidence="1">Dethiobiotin synthase</fullName>
    </alternativeName>
</protein>
<dbReference type="InterPro" id="IPR027417">
    <property type="entry name" value="P-loop_NTPase"/>
</dbReference>
<keyword evidence="1" id="KW-0093">Biotin biosynthesis</keyword>
<reference evidence="2 3" key="1">
    <citation type="submission" date="2021-01" db="EMBL/GenBank/DDBJ databases">
        <title>Whole genome shotgun sequence of Planotetraspora mira NBRC 15435.</title>
        <authorList>
            <person name="Komaki H."/>
            <person name="Tamura T."/>
        </authorList>
    </citation>
    <scope>NUCLEOTIDE SEQUENCE [LARGE SCALE GENOMIC DNA]</scope>
    <source>
        <strain evidence="2 3">NBRC 15435</strain>
    </source>
</reference>
<dbReference type="AlphaFoldDB" id="A0A8J3U0B3"/>
<feature type="binding site" evidence="1">
    <location>
        <position position="51"/>
    </location>
    <ligand>
        <name>ATP</name>
        <dbReference type="ChEBI" id="CHEBI:30616"/>
    </ligand>
</feature>
<dbReference type="Gene3D" id="3.40.50.300">
    <property type="entry name" value="P-loop containing nucleotide triphosphate hydrolases"/>
    <property type="match status" value="1"/>
</dbReference>
<keyword evidence="1" id="KW-0963">Cytoplasm</keyword>
<evidence type="ECO:0000313" key="3">
    <source>
        <dbReference type="Proteomes" id="UP000650628"/>
    </source>
</evidence>
<keyword evidence="1" id="KW-0479">Metal-binding</keyword>
<comment type="function">
    <text evidence="1">Catalyzes a mechanistically unusual reaction, the ATP-dependent insertion of CO2 between the N7 and N8 nitrogen atoms of 7,8-diaminopelargonic acid (DAPA, also called 7,8-diammoniononanoate) to form a ureido ring.</text>
</comment>
<dbReference type="EMBL" id="BOOO01000052">
    <property type="protein sequence ID" value="GII34557.1"/>
    <property type="molecule type" value="Genomic_DNA"/>
</dbReference>
<sequence length="241" mass="24399">MMSILVVTGTDTGVGKTVVTAAIAALARDRGAAVAVVKPAQTGVVAGEPGDLDEVIRLSGVTTTFEFARFPDPLSPAAAARVAGLPPMSPSAAASRVRELAESHRLVIVEGAGGLLVRFDEDGGTLADLARELRAPVVVVARAGLGTLNHTALTLEAMAGRGLDLAGVVIGSWPVEPGLAERCNVADLEMLAARPLAGALPEGSGALTRADFARVARAGLASTLGGVFDPSGFRSTFKLSL</sequence>
<feature type="binding site" evidence="1">
    <location>
        <begin position="201"/>
        <end position="203"/>
    </location>
    <ligand>
        <name>ATP</name>
        <dbReference type="ChEBI" id="CHEBI:30616"/>
    </ligand>
</feature>
<accession>A0A8J3U0B3</accession>
<feature type="binding site" evidence="1">
    <location>
        <position position="51"/>
    </location>
    <ligand>
        <name>Mg(2+)</name>
        <dbReference type="ChEBI" id="CHEBI:18420"/>
    </ligand>
</feature>
<keyword evidence="3" id="KW-1185">Reference proteome</keyword>
<evidence type="ECO:0000313" key="2">
    <source>
        <dbReference type="EMBL" id="GII34557.1"/>
    </source>
</evidence>
<dbReference type="EC" id="6.3.3.3" evidence="1"/>
<comment type="subcellular location">
    <subcellularLocation>
        <location evidence="1">Cytoplasm</location>
    </subcellularLocation>
</comment>
<dbReference type="PANTHER" id="PTHR43210">
    <property type="entry name" value="DETHIOBIOTIN SYNTHETASE"/>
    <property type="match status" value="1"/>
</dbReference>
<dbReference type="GO" id="GO:0004141">
    <property type="term" value="F:dethiobiotin synthase activity"/>
    <property type="evidence" value="ECO:0007669"/>
    <property type="project" value="UniProtKB-UniRule"/>
</dbReference>
<keyword evidence="1" id="KW-0436">Ligase</keyword>
<feature type="binding site" evidence="1">
    <location>
        <position position="42"/>
    </location>
    <ligand>
        <name>substrate</name>
    </ligand>
</feature>
<dbReference type="NCBIfam" id="TIGR00347">
    <property type="entry name" value="bioD"/>
    <property type="match status" value="1"/>
</dbReference>
<dbReference type="GO" id="GO:0009102">
    <property type="term" value="P:biotin biosynthetic process"/>
    <property type="evidence" value="ECO:0007669"/>
    <property type="project" value="UniProtKB-UniRule"/>
</dbReference>
<dbReference type="GO" id="GO:0000287">
    <property type="term" value="F:magnesium ion binding"/>
    <property type="evidence" value="ECO:0007669"/>
    <property type="project" value="UniProtKB-UniRule"/>
</dbReference>
<keyword evidence="1" id="KW-0067">ATP-binding</keyword>
<organism evidence="2 3">
    <name type="scientific">Planotetraspora mira</name>
    <dbReference type="NCBI Taxonomy" id="58121"/>
    <lineage>
        <taxon>Bacteria</taxon>
        <taxon>Bacillati</taxon>
        <taxon>Actinomycetota</taxon>
        <taxon>Actinomycetes</taxon>
        <taxon>Streptosporangiales</taxon>
        <taxon>Streptosporangiaceae</taxon>
        <taxon>Planotetraspora</taxon>
    </lineage>
</organism>